<dbReference type="PANTHER" id="PTHR30213:SF0">
    <property type="entry name" value="UPF0761 MEMBRANE PROTEIN YIHY"/>
    <property type="match status" value="1"/>
</dbReference>
<evidence type="ECO:0000256" key="2">
    <source>
        <dbReference type="ARBA" id="ARBA00022475"/>
    </source>
</evidence>
<evidence type="ECO:0000256" key="4">
    <source>
        <dbReference type="ARBA" id="ARBA00022989"/>
    </source>
</evidence>
<dbReference type="AlphaFoldDB" id="A0A6G1TYF8"/>
<proteinExistence type="predicted"/>
<feature type="transmembrane region" description="Helical" evidence="6">
    <location>
        <begin position="217"/>
        <end position="238"/>
    </location>
</feature>
<keyword evidence="2" id="KW-1003">Cell membrane</keyword>
<name>A0A6G1TYF8_9BACT</name>
<feature type="transmembrane region" description="Helical" evidence="6">
    <location>
        <begin position="250"/>
        <end position="273"/>
    </location>
</feature>
<feature type="transmembrane region" description="Helical" evidence="6">
    <location>
        <begin position="134"/>
        <end position="151"/>
    </location>
</feature>
<dbReference type="PANTHER" id="PTHR30213">
    <property type="entry name" value="INNER MEMBRANE PROTEIN YHJD"/>
    <property type="match status" value="1"/>
</dbReference>
<keyword evidence="3 6" id="KW-0812">Transmembrane</keyword>
<feature type="transmembrane region" description="Helical" evidence="6">
    <location>
        <begin position="172"/>
        <end position="197"/>
    </location>
</feature>
<dbReference type="EMBL" id="VZCB01000046">
    <property type="protein sequence ID" value="MQN80344.1"/>
    <property type="molecule type" value="Genomic_DNA"/>
</dbReference>
<evidence type="ECO:0000256" key="3">
    <source>
        <dbReference type="ARBA" id="ARBA00022692"/>
    </source>
</evidence>
<dbReference type="OrthoDB" id="9808671at2"/>
<evidence type="ECO:0000313" key="8">
    <source>
        <dbReference type="Proteomes" id="UP000480425"/>
    </source>
</evidence>
<dbReference type="GO" id="GO:0005886">
    <property type="term" value="C:plasma membrane"/>
    <property type="evidence" value="ECO:0007669"/>
    <property type="project" value="UniProtKB-SubCell"/>
</dbReference>
<feature type="transmembrane region" description="Helical" evidence="6">
    <location>
        <begin position="70"/>
        <end position="92"/>
    </location>
</feature>
<organism evidence="7 8">
    <name type="scientific">Segatella copri</name>
    <dbReference type="NCBI Taxonomy" id="165179"/>
    <lineage>
        <taxon>Bacteria</taxon>
        <taxon>Pseudomonadati</taxon>
        <taxon>Bacteroidota</taxon>
        <taxon>Bacteroidia</taxon>
        <taxon>Bacteroidales</taxon>
        <taxon>Prevotellaceae</taxon>
        <taxon>Segatella</taxon>
    </lineage>
</organism>
<evidence type="ECO:0000256" key="5">
    <source>
        <dbReference type="ARBA" id="ARBA00023136"/>
    </source>
</evidence>
<comment type="caution">
    <text evidence="7">The sequence shown here is derived from an EMBL/GenBank/DDBJ whole genome shotgun (WGS) entry which is preliminary data.</text>
</comment>
<dbReference type="InterPro" id="IPR017039">
    <property type="entry name" value="Virul_fac_BrkB"/>
</dbReference>
<keyword evidence="5 6" id="KW-0472">Membrane</keyword>
<protein>
    <submittedName>
        <fullName evidence="7">YihY/virulence factor BrkB family protein</fullName>
    </submittedName>
</protein>
<evidence type="ECO:0000256" key="1">
    <source>
        <dbReference type="ARBA" id="ARBA00004651"/>
    </source>
</evidence>
<dbReference type="NCBIfam" id="TIGR00765">
    <property type="entry name" value="yihY_not_rbn"/>
    <property type="match status" value="1"/>
</dbReference>
<reference evidence="7 8" key="1">
    <citation type="submission" date="2019-09" db="EMBL/GenBank/DDBJ databases">
        <title>Distinct polysaccharide growth profiles of human intestinal Prevotella copri isolates.</title>
        <authorList>
            <person name="Fehlner-Peach H."/>
            <person name="Magnabosco C."/>
            <person name="Raghavan V."/>
            <person name="Scher J.U."/>
            <person name="Tett A."/>
            <person name="Cox L.M."/>
            <person name="Gottsegen C."/>
            <person name="Watters A."/>
            <person name="Wiltshire- Gordon J.D."/>
            <person name="Segata N."/>
            <person name="Bonneau R."/>
            <person name="Littman D.R."/>
        </authorList>
    </citation>
    <scope>NUCLEOTIDE SEQUENCE [LARGE SCALE GENOMIC DNA]</scope>
    <source>
        <strain evidence="8">iA622</strain>
    </source>
</reference>
<feature type="transmembrane region" description="Helical" evidence="6">
    <location>
        <begin position="279"/>
        <end position="306"/>
    </location>
</feature>
<evidence type="ECO:0000256" key="6">
    <source>
        <dbReference type="SAM" id="Phobius"/>
    </source>
</evidence>
<accession>A0A6G1TYF8</accession>
<comment type="subcellular location">
    <subcellularLocation>
        <location evidence="1">Cell membrane</location>
        <topology evidence="1">Multi-pass membrane protein</topology>
    </subcellularLocation>
</comment>
<sequence>MMLWRDLLLDNGVKLQNMGVIDRILGFYEDIREFNSSNIKDFRGRMKSWIKMGMLASRIFYVKDMWARDVAALTFASFMALIPFMAMMFVIARGFGYASLLESWLSTTFEAQPVVAKTIVDFVHNYIENTQSNYIIGTGIVMFLYTIVSLMQKIELTFDDIWHTGERSWKQIVTEYPTILFGLGLMILFASSINVWIVNMVDNVDKIADIGDTIPSFILHLAAFVPMFLFFVFCYYVIPNTYIRVRSTLVPSFLAGICMTALQYGYIYLQVFLSSYNVIYGSLAAIPLFLLWLQISWAIVVFGALLCHTNQNIHYYDGDLSYDHLKLSQRIRVCGMVMHLVCKRFNDGEQAYTPKEIHDLTEIPQQIVNQAVRELLQAKLLVEIRSEKKGCFEESVILHPIEKIDHLTYGTMIERLFNYGEDIAGLAELESDLILWKNIEIVNLDFVENGKKIAFI</sequence>
<evidence type="ECO:0000313" key="7">
    <source>
        <dbReference type="EMBL" id="MQN80344.1"/>
    </source>
</evidence>
<dbReference type="Proteomes" id="UP000480425">
    <property type="component" value="Unassembled WGS sequence"/>
</dbReference>
<dbReference type="Pfam" id="PF03631">
    <property type="entry name" value="Virul_fac_BrkB"/>
    <property type="match status" value="1"/>
</dbReference>
<gene>
    <name evidence="7" type="ORF">F7D73_05155</name>
</gene>
<keyword evidence="4 6" id="KW-1133">Transmembrane helix</keyword>